<reference evidence="4" key="2">
    <citation type="submission" date="2020-02" db="EMBL/GenBank/DDBJ databases">
        <authorList>
            <person name="Feng H."/>
        </authorList>
    </citation>
    <scope>NUCLEOTIDE SEQUENCE [LARGE SCALE GENOMIC DNA]</scope>
    <source>
        <strain evidence="4">Gsoil 114</strain>
    </source>
</reference>
<accession>A0A0A6VC84</accession>
<comment type="caution">
    <text evidence="3">The sequence shown here is derived from an EMBL/GenBank/DDBJ whole genome shotgun (WGS) entry which is preliminary data.</text>
</comment>
<dbReference type="Proteomes" id="UP000476934">
    <property type="component" value="Unassembled WGS sequence"/>
</dbReference>
<protein>
    <submittedName>
        <fullName evidence="4">GIY-YIG nuclease family protein</fullName>
    </submittedName>
</protein>
<keyword evidence="6" id="KW-1185">Reference proteome</keyword>
<reference evidence="3 5" key="1">
    <citation type="submission" date="2014-10" db="EMBL/GenBank/DDBJ databases">
        <title>Draft genome of phytase producing Bacillus ginsengihumi strain M2.11.</title>
        <authorList>
            <person name="Toymentseva A."/>
            <person name="Boulygina E.A."/>
            <person name="Kazakov S.V."/>
            <person name="Kayumov I."/>
            <person name="Suleimanova A.D."/>
            <person name="Mardanova A.M."/>
            <person name="Maria S.N."/>
            <person name="Sergey M.Y."/>
            <person name="Sharipova M.R."/>
        </authorList>
    </citation>
    <scope>NUCLEOTIDE SEQUENCE [LARGE SCALE GENOMIC DNA]</scope>
    <source>
        <strain evidence="3 5">M2.11</strain>
    </source>
</reference>
<dbReference type="PROSITE" id="PS50164">
    <property type="entry name" value="GIY_YIG"/>
    <property type="match status" value="1"/>
</dbReference>
<dbReference type="AlphaFoldDB" id="A0A0A6VC84"/>
<dbReference type="InterPro" id="IPR035901">
    <property type="entry name" value="GIY-YIG_endonuc_sf"/>
</dbReference>
<organism evidence="3 5">
    <name type="scientific">Heyndrickxia ginsengihumi</name>
    <dbReference type="NCBI Taxonomy" id="363870"/>
    <lineage>
        <taxon>Bacteria</taxon>
        <taxon>Bacillati</taxon>
        <taxon>Bacillota</taxon>
        <taxon>Bacilli</taxon>
        <taxon>Bacillales</taxon>
        <taxon>Bacillaceae</taxon>
        <taxon>Heyndrickxia</taxon>
    </lineage>
</organism>
<evidence type="ECO:0000313" key="6">
    <source>
        <dbReference type="Proteomes" id="UP000476934"/>
    </source>
</evidence>
<evidence type="ECO:0000313" key="3">
    <source>
        <dbReference type="EMBL" id="KHD84159.1"/>
    </source>
</evidence>
<evidence type="ECO:0000259" key="2">
    <source>
        <dbReference type="PROSITE" id="PS50164"/>
    </source>
</evidence>
<gene>
    <name evidence="4" type="ORF">G4D61_14565</name>
    <name evidence="3" type="ORF">NG54_17280</name>
</gene>
<evidence type="ECO:0000256" key="1">
    <source>
        <dbReference type="ARBA" id="ARBA00007435"/>
    </source>
</evidence>
<comment type="similarity">
    <text evidence="1">Belongs to the UPF0213 family.</text>
</comment>
<dbReference type="SUPFAM" id="SSF82771">
    <property type="entry name" value="GIY-YIG endonuclease"/>
    <property type="match status" value="1"/>
</dbReference>
<dbReference type="Proteomes" id="UP000030588">
    <property type="component" value="Unassembled WGS sequence"/>
</dbReference>
<dbReference type="EMBL" id="JRUN01000090">
    <property type="protein sequence ID" value="KHD84159.1"/>
    <property type="molecule type" value="Genomic_DNA"/>
</dbReference>
<sequence length="99" mass="11754">MEKRIKTSQYFYVLLCCDGSFYGGYTVDIDRRLNEHNRGIGAKYTRTRTPVKLLYYCEYETKKEAMQAEYSFKQLTRKKKEAFLREVGVDYEAASKFSE</sequence>
<dbReference type="RefSeq" id="WP_025730358.1">
    <property type="nucleotide sequence ID" value="NZ_JAAIWK010000027.1"/>
</dbReference>
<dbReference type="EMBL" id="JAAIWK010000027">
    <property type="protein sequence ID" value="NEY21169.1"/>
    <property type="molecule type" value="Genomic_DNA"/>
</dbReference>
<dbReference type="OrthoDB" id="9807770at2"/>
<dbReference type="PANTHER" id="PTHR34477">
    <property type="entry name" value="UPF0213 PROTEIN YHBQ"/>
    <property type="match status" value="1"/>
</dbReference>
<reference evidence="4 6" key="3">
    <citation type="submission" date="2020-03" db="EMBL/GenBank/DDBJ databases">
        <title>Bacillus aquiflavi sp. nov., isolated from yellow water of strong flavor Chinese baijiu in Yibin region of China.</title>
        <authorList>
            <person name="Xie J."/>
        </authorList>
    </citation>
    <scope>NUCLEOTIDE SEQUENCE [LARGE SCALE GENOMIC DNA]</scope>
    <source>
        <strain evidence="4 6">Gsoil 114</strain>
    </source>
</reference>
<proteinExistence type="inferred from homology"/>
<evidence type="ECO:0000313" key="5">
    <source>
        <dbReference type="Proteomes" id="UP000030588"/>
    </source>
</evidence>
<dbReference type="Pfam" id="PF01541">
    <property type="entry name" value="GIY-YIG"/>
    <property type="match status" value="1"/>
</dbReference>
<dbReference type="CDD" id="cd10456">
    <property type="entry name" value="GIY-YIG_UPF0213"/>
    <property type="match status" value="1"/>
</dbReference>
<dbReference type="PANTHER" id="PTHR34477:SF1">
    <property type="entry name" value="UPF0213 PROTEIN YHBQ"/>
    <property type="match status" value="1"/>
</dbReference>
<dbReference type="Gene3D" id="3.40.1440.10">
    <property type="entry name" value="GIY-YIG endonuclease"/>
    <property type="match status" value="1"/>
</dbReference>
<dbReference type="STRING" id="363870.NG54_17280"/>
<dbReference type="InterPro" id="IPR050190">
    <property type="entry name" value="UPF0213_domain"/>
</dbReference>
<feature type="domain" description="GIY-YIG" evidence="2">
    <location>
        <begin position="7"/>
        <end position="82"/>
    </location>
</feature>
<dbReference type="InterPro" id="IPR000305">
    <property type="entry name" value="GIY-YIG_endonuc"/>
</dbReference>
<name>A0A0A6VC84_9BACI</name>
<evidence type="ECO:0000313" key="4">
    <source>
        <dbReference type="EMBL" id="NEY21169.1"/>
    </source>
</evidence>